<evidence type="ECO:0000256" key="4">
    <source>
        <dbReference type="ARBA" id="ARBA00023159"/>
    </source>
</evidence>
<comment type="similarity">
    <text evidence="7">Belongs to the AP2/ERF transcription factor family. ERF subfamily.</text>
</comment>
<evidence type="ECO:0000256" key="6">
    <source>
        <dbReference type="ARBA" id="ARBA00023242"/>
    </source>
</evidence>
<organism evidence="10 11">
    <name type="scientific">Sphagnum jensenii</name>
    <dbReference type="NCBI Taxonomy" id="128206"/>
    <lineage>
        <taxon>Eukaryota</taxon>
        <taxon>Viridiplantae</taxon>
        <taxon>Streptophyta</taxon>
        <taxon>Embryophyta</taxon>
        <taxon>Bryophyta</taxon>
        <taxon>Sphagnophytina</taxon>
        <taxon>Sphagnopsida</taxon>
        <taxon>Sphagnales</taxon>
        <taxon>Sphagnaceae</taxon>
        <taxon>Sphagnum</taxon>
    </lineage>
</organism>
<keyword evidence="5" id="KW-0804">Transcription</keyword>
<keyword evidence="4" id="KW-0010">Activator</keyword>
<accession>A0ABP0VVX6</accession>
<proteinExistence type="inferred from homology"/>
<dbReference type="InterPro" id="IPR051032">
    <property type="entry name" value="AP2/ERF_TF_ERF_subfamily"/>
</dbReference>
<evidence type="ECO:0000256" key="3">
    <source>
        <dbReference type="ARBA" id="ARBA00023125"/>
    </source>
</evidence>
<evidence type="ECO:0000256" key="8">
    <source>
        <dbReference type="SAM" id="MobiDB-lite"/>
    </source>
</evidence>
<dbReference type="PANTHER" id="PTHR31985">
    <property type="entry name" value="ETHYLENE-RESPONSIVE TRANSCRIPTION FACTOR ERF042-RELATED"/>
    <property type="match status" value="1"/>
</dbReference>
<evidence type="ECO:0000256" key="7">
    <source>
        <dbReference type="ARBA" id="ARBA00024343"/>
    </source>
</evidence>
<name>A0ABP0VVX6_9BRYO</name>
<evidence type="ECO:0000256" key="1">
    <source>
        <dbReference type="ARBA" id="ARBA00004123"/>
    </source>
</evidence>
<dbReference type="PRINTS" id="PR00367">
    <property type="entry name" value="ETHRSPELEMNT"/>
</dbReference>
<dbReference type="InterPro" id="IPR016177">
    <property type="entry name" value="DNA-bd_dom_sf"/>
</dbReference>
<keyword evidence="6" id="KW-0539">Nucleus</keyword>
<evidence type="ECO:0000313" key="10">
    <source>
        <dbReference type="EMBL" id="CAK9258651.1"/>
    </source>
</evidence>
<dbReference type="InterPro" id="IPR001471">
    <property type="entry name" value="AP2/ERF_dom"/>
</dbReference>
<feature type="compositionally biased region" description="Basic and acidic residues" evidence="8">
    <location>
        <begin position="15"/>
        <end position="25"/>
    </location>
</feature>
<evidence type="ECO:0000259" key="9">
    <source>
        <dbReference type="PROSITE" id="PS51032"/>
    </source>
</evidence>
<feature type="domain" description="AP2/ERF" evidence="9">
    <location>
        <begin position="79"/>
        <end position="136"/>
    </location>
</feature>
<dbReference type="PANTHER" id="PTHR31985:SF312">
    <property type="entry name" value="AP2_ERF DOMAIN-CONTAINING PROTEIN"/>
    <property type="match status" value="1"/>
</dbReference>
<dbReference type="Proteomes" id="UP001497444">
    <property type="component" value="Chromosome 11"/>
</dbReference>
<protein>
    <recommendedName>
        <fullName evidence="9">AP2/ERF domain-containing protein</fullName>
    </recommendedName>
</protein>
<evidence type="ECO:0000256" key="5">
    <source>
        <dbReference type="ARBA" id="ARBA00023163"/>
    </source>
</evidence>
<dbReference type="InterPro" id="IPR036955">
    <property type="entry name" value="AP2/ERF_dom_sf"/>
</dbReference>
<reference evidence="10" key="1">
    <citation type="submission" date="2024-02" db="EMBL/GenBank/DDBJ databases">
        <authorList>
            <consortium name="ELIXIR-Norway"/>
            <consortium name="Elixir Norway"/>
        </authorList>
    </citation>
    <scope>NUCLEOTIDE SEQUENCE</scope>
</reference>
<feature type="region of interest" description="Disordered" evidence="8">
    <location>
        <begin position="1"/>
        <end position="37"/>
    </location>
</feature>
<dbReference type="EMBL" id="OZ020106">
    <property type="protein sequence ID" value="CAK9258651.1"/>
    <property type="molecule type" value="Genomic_DNA"/>
</dbReference>
<keyword evidence="3" id="KW-0238">DNA-binding</keyword>
<keyword evidence="11" id="KW-1185">Reference proteome</keyword>
<dbReference type="PROSITE" id="PS51032">
    <property type="entry name" value="AP2_ERF"/>
    <property type="match status" value="1"/>
</dbReference>
<dbReference type="Pfam" id="PF00847">
    <property type="entry name" value="AP2"/>
    <property type="match status" value="1"/>
</dbReference>
<sequence length="320" mass="34870">MSRDLTLEVLQHSSSSRDRAMKDELNLPSPDAGSSCERELQQQIKSAGCESSNKVELEARGKKARTNFNGEGGETRHPVYRGVRRRSWGIWVTEIRRPKTKSRIWLGSFASPEMAALAYDTAALALRGPAAVLNFPKLASSIPRPLDLSDKSIQAAASDAANSGFYRARLQKSYSIPAADVSRIPFAEVEQILTRPADVSTLVDGVMRDVSDAGPAATASSSSTSSIHDSLDAQMMVDPAAVAPHDMDKTNQASLRTSMTHDDLFNNPSVLSSMYYNAMRLPAPPELLFFGSDPLNSDHGYESDGSGSSWVPRLWSYDEQ</sequence>
<gene>
    <name evidence="10" type="ORF">CSSPJE1EN1_LOCUS4129</name>
</gene>
<dbReference type="Gene3D" id="3.30.730.10">
    <property type="entry name" value="AP2/ERF domain"/>
    <property type="match status" value="1"/>
</dbReference>
<comment type="subcellular location">
    <subcellularLocation>
        <location evidence="1">Nucleus</location>
    </subcellularLocation>
</comment>
<dbReference type="SUPFAM" id="SSF54171">
    <property type="entry name" value="DNA-binding domain"/>
    <property type="match status" value="1"/>
</dbReference>
<evidence type="ECO:0000313" key="11">
    <source>
        <dbReference type="Proteomes" id="UP001497444"/>
    </source>
</evidence>
<evidence type="ECO:0000256" key="2">
    <source>
        <dbReference type="ARBA" id="ARBA00023015"/>
    </source>
</evidence>
<keyword evidence="2" id="KW-0805">Transcription regulation</keyword>
<dbReference type="SMART" id="SM00380">
    <property type="entry name" value="AP2"/>
    <property type="match status" value="1"/>
</dbReference>
<dbReference type="CDD" id="cd00018">
    <property type="entry name" value="AP2"/>
    <property type="match status" value="1"/>
</dbReference>